<evidence type="ECO:0000256" key="1">
    <source>
        <dbReference type="SAM" id="MobiDB-lite"/>
    </source>
</evidence>
<dbReference type="AlphaFoldDB" id="A0A0J7KIT6"/>
<dbReference type="PaxDb" id="67767-A0A0J7KIT6"/>
<sequence length="114" mass="13059">MSVAARPKRKASREIDEHPETLKTCRRSAIGTRDRAIIGNRSALMDRYRGSFPLRSPLFLFFYPSLQMTWKNVEEDEEEAKKDEEEKEGEGEEVAEKRVLTTLPQNMVAITAGD</sequence>
<keyword evidence="3" id="KW-1185">Reference proteome</keyword>
<feature type="region of interest" description="Disordered" evidence="1">
    <location>
        <begin position="1"/>
        <end position="28"/>
    </location>
</feature>
<dbReference type="Proteomes" id="UP000036403">
    <property type="component" value="Unassembled WGS sequence"/>
</dbReference>
<feature type="region of interest" description="Disordered" evidence="1">
    <location>
        <begin position="73"/>
        <end position="96"/>
    </location>
</feature>
<proteinExistence type="predicted"/>
<feature type="compositionally biased region" description="Basic residues" evidence="1">
    <location>
        <begin position="1"/>
        <end position="11"/>
    </location>
</feature>
<name>A0A0J7KIT6_LASNI</name>
<dbReference type="EMBL" id="LBMM01006957">
    <property type="protein sequence ID" value="KMQ90162.1"/>
    <property type="molecule type" value="Genomic_DNA"/>
</dbReference>
<reference evidence="2 3" key="1">
    <citation type="submission" date="2015-04" db="EMBL/GenBank/DDBJ databases">
        <title>Lasius niger genome sequencing.</title>
        <authorList>
            <person name="Konorov E.A."/>
            <person name="Nikitin M.A."/>
            <person name="Kirill M.V."/>
            <person name="Chang P."/>
        </authorList>
    </citation>
    <scope>NUCLEOTIDE SEQUENCE [LARGE SCALE GENOMIC DNA]</scope>
    <source>
        <tissue evidence="2">Whole</tissue>
    </source>
</reference>
<accession>A0A0J7KIT6</accession>
<evidence type="ECO:0000313" key="2">
    <source>
        <dbReference type="EMBL" id="KMQ90162.1"/>
    </source>
</evidence>
<gene>
    <name evidence="2" type="ORF">RF55_10105</name>
</gene>
<evidence type="ECO:0000313" key="3">
    <source>
        <dbReference type="Proteomes" id="UP000036403"/>
    </source>
</evidence>
<feature type="compositionally biased region" description="Basic and acidic residues" evidence="1">
    <location>
        <begin position="12"/>
        <end position="23"/>
    </location>
</feature>
<comment type="caution">
    <text evidence="2">The sequence shown here is derived from an EMBL/GenBank/DDBJ whole genome shotgun (WGS) entry which is preliminary data.</text>
</comment>
<protein>
    <submittedName>
        <fullName evidence="2">Uncharacterized protein</fullName>
    </submittedName>
</protein>
<organism evidence="2 3">
    <name type="scientific">Lasius niger</name>
    <name type="common">Black garden ant</name>
    <dbReference type="NCBI Taxonomy" id="67767"/>
    <lineage>
        <taxon>Eukaryota</taxon>
        <taxon>Metazoa</taxon>
        <taxon>Ecdysozoa</taxon>
        <taxon>Arthropoda</taxon>
        <taxon>Hexapoda</taxon>
        <taxon>Insecta</taxon>
        <taxon>Pterygota</taxon>
        <taxon>Neoptera</taxon>
        <taxon>Endopterygota</taxon>
        <taxon>Hymenoptera</taxon>
        <taxon>Apocrita</taxon>
        <taxon>Aculeata</taxon>
        <taxon>Formicoidea</taxon>
        <taxon>Formicidae</taxon>
        <taxon>Formicinae</taxon>
        <taxon>Lasius</taxon>
        <taxon>Lasius</taxon>
    </lineage>
</organism>